<proteinExistence type="predicted"/>
<sequence>MIVDVAKKVIKLKVVYYGPTMSGKTTNLEKLASLNGLKLMKIDTKGDRTLVFDFSTKTVQVGDMTASFALYTIPGQEIYKDIRLTVLRGVDGIVFVADAQEHRLSENIEFFNLLKEDLPKVGKRYEEVPVVIQYNKMDLPNALPFEVLEEEINKDRLSSVCAIAIKGEGVAETFSLLEGFLLSKLERMIG</sequence>
<protein>
    <submittedName>
        <fullName evidence="3">Gliding motility protein</fullName>
    </submittedName>
</protein>
<dbReference type="InterPro" id="IPR006689">
    <property type="entry name" value="Small_GTPase_ARF/SAR"/>
</dbReference>
<evidence type="ECO:0000256" key="2">
    <source>
        <dbReference type="ARBA" id="ARBA00023134"/>
    </source>
</evidence>
<dbReference type="InterPro" id="IPR052705">
    <property type="entry name" value="Gliding_Motility_GTPase"/>
</dbReference>
<dbReference type="Gene3D" id="3.40.50.300">
    <property type="entry name" value="P-loop containing nucleotide triphosphate hydrolases"/>
    <property type="match status" value="1"/>
</dbReference>
<dbReference type="GO" id="GO:0003924">
    <property type="term" value="F:GTPase activity"/>
    <property type="evidence" value="ECO:0007669"/>
    <property type="project" value="InterPro"/>
</dbReference>
<gene>
    <name evidence="3" type="ORF">ENN04_04755</name>
</gene>
<dbReference type="PANTHER" id="PTHR42708">
    <property type="entry name" value="ATP/GTP-BINDING PROTEIN-RELATED"/>
    <property type="match status" value="1"/>
</dbReference>
<name>A0A7C5WYY0_9AQUI</name>
<reference evidence="3" key="1">
    <citation type="journal article" date="2020" name="mSystems">
        <title>Genome- and Community-Level Interaction Insights into Carbon Utilization and Element Cycling Functions of Hydrothermarchaeota in Hydrothermal Sediment.</title>
        <authorList>
            <person name="Zhou Z."/>
            <person name="Liu Y."/>
            <person name="Xu W."/>
            <person name="Pan J."/>
            <person name="Luo Z.H."/>
            <person name="Li M."/>
        </authorList>
    </citation>
    <scope>NUCLEOTIDE SEQUENCE [LARGE SCALE GENOMIC DNA]</scope>
    <source>
        <strain evidence="3">SpSt-114</strain>
    </source>
</reference>
<dbReference type="AlphaFoldDB" id="A0A7C5WYY0"/>
<accession>A0A7C5WYY0</accession>
<dbReference type="Pfam" id="PF00025">
    <property type="entry name" value="Arf"/>
    <property type="match status" value="1"/>
</dbReference>
<dbReference type="SUPFAM" id="SSF52540">
    <property type="entry name" value="P-loop containing nucleoside triphosphate hydrolases"/>
    <property type="match status" value="1"/>
</dbReference>
<dbReference type="PANTHER" id="PTHR42708:SF1">
    <property type="entry name" value="GLIDING MOTILITY PROTEIN MGLA"/>
    <property type="match status" value="1"/>
</dbReference>
<dbReference type="GO" id="GO:0005525">
    <property type="term" value="F:GTP binding"/>
    <property type="evidence" value="ECO:0007669"/>
    <property type="project" value="UniProtKB-KW"/>
</dbReference>
<dbReference type="InterPro" id="IPR027417">
    <property type="entry name" value="P-loop_NTPase"/>
</dbReference>
<evidence type="ECO:0000256" key="1">
    <source>
        <dbReference type="ARBA" id="ARBA00022741"/>
    </source>
</evidence>
<comment type="caution">
    <text evidence="3">The sequence shown here is derived from an EMBL/GenBank/DDBJ whole genome shotgun (WGS) entry which is preliminary data.</text>
</comment>
<dbReference type="EMBL" id="DSAC01000056">
    <property type="protein sequence ID" value="HHO73932.1"/>
    <property type="molecule type" value="Genomic_DNA"/>
</dbReference>
<evidence type="ECO:0000313" key="3">
    <source>
        <dbReference type="EMBL" id="HHO73932.1"/>
    </source>
</evidence>
<keyword evidence="1" id="KW-0547">Nucleotide-binding</keyword>
<organism evidence="3">
    <name type="scientific">Thermocrinis ruber</name>
    <dbReference type="NCBI Taxonomy" id="75906"/>
    <lineage>
        <taxon>Bacteria</taxon>
        <taxon>Pseudomonadati</taxon>
        <taxon>Aquificota</taxon>
        <taxon>Aquificia</taxon>
        <taxon>Aquificales</taxon>
        <taxon>Aquificaceae</taxon>
        <taxon>Thermocrinis</taxon>
    </lineage>
</organism>
<dbReference type="PRINTS" id="PR00449">
    <property type="entry name" value="RASTRNSFRMNG"/>
</dbReference>
<keyword evidence="2" id="KW-0342">GTP-binding</keyword>